<feature type="transmembrane region" description="Helical" evidence="2">
    <location>
        <begin position="1006"/>
        <end position="1031"/>
    </location>
</feature>
<dbReference type="InterPro" id="IPR036928">
    <property type="entry name" value="AS_sf"/>
</dbReference>
<feature type="compositionally biased region" description="Pro residues" evidence="1">
    <location>
        <begin position="671"/>
        <end position="680"/>
    </location>
</feature>
<evidence type="ECO:0000259" key="3">
    <source>
        <dbReference type="Pfam" id="PF01425"/>
    </source>
</evidence>
<feature type="transmembrane region" description="Helical" evidence="2">
    <location>
        <begin position="902"/>
        <end position="926"/>
    </location>
</feature>
<dbReference type="InterPro" id="IPR040410">
    <property type="entry name" value="UPF0658_Golgi"/>
</dbReference>
<name>A0A0B7K5C4_BIOOC</name>
<proteinExistence type="predicted"/>
<keyword evidence="2" id="KW-1133">Transmembrane helix</keyword>
<feature type="domain" description="Amidase" evidence="3">
    <location>
        <begin position="156"/>
        <end position="558"/>
    </location>
</feature>
<dbReference type="SUPFAM" id="SSF75304">
    <property type="entry name" value="Amidase signature (AS) enzymes"/>
    <property type="match status" value="1"/>
</dbReference>
<evidence type="ECO:0000256" key="2">
    <source>
        <dbReference type="SAM" id="Phobius"/>
    </source>
</evidence>
<keyword evidence="2" id="KW-0812">Transmembrane</keyword>
<dbReference type="PANTHER" id="PTHR34391">
    <property type="entry name" value="UPF0658 GOLGI APPARATUS MEMBRANE PROTEIN C1952.10C-RELATED"/>
    <property type="match status" value="1"/>
</dbReference>
<feature type="region of interest" description="Disordered" evidence="1">
    <location>
        <begin position="657"/>
        <end position="711"/>
    </location>
</feature>
<dbReference type="InterPro" id="IPR023631">
    <property type="entry name" value="Amidase_dom"/>
</dbReference>
<protein>
    <recommendedName>
        <fullName evidence="3">Amidase domain-containing protein</fullName>
    </recommendedName>
</protein>
<gene>
    <name evidence="4" type="ORF">BN869_000005858_1</name>
</gene>
<organism evidence="4">
    <name type="scientific">Bionectria ochroleuca</name>
    <name type="common">Gliocladium roseum</name>
    <dbReference type="NCBI Taxonomy" id="29856"/>
    <lineage>
        <taxon>Eukaryota</taxon>
        <taxon>Fungi</taxon>
        <taxon>Dikarya</taxon>
        <taxon>Ascomycota</taxon>
        <taxon>Pezizomycotina</taxon>
        <taxon>Sordariomycetes</taxon>
        <taxon>Hypocreomycetidae</taxon>
        <taxon>Hypocreales</taxon>
        <taxon>Bionectriaceae</taxon>
        <taxon>Clonostachys</taxon>
    </lineage>
</organism>
<feature type="transmembrane region" description="Helical" evidence="2">
    <location>
        <begin position="965"/>
        <end position="986"/>
    </location>
</feature>
<feature type="region of interest" description="Disordered" evidence="1">
    <location>
        <begin position="1050"/>
        <end position="1071"/>
    </location>
</feature>
<feature type="transmembrane region" description="Helical" evidence="2">
    <location>
        <begin position="938"/>
        <end position="958"/>
    </location>
</feature>
<feature type="compositionally biased region" description="Polar residues" evidence="1">
    <location>
        <begin position="1053"/>
        <end position="1071"/>
    </location>
</feature>
<dbReference type="AlphaFoldDB" id="A0A0B7K5C4"/>
<accession>A0A0B7K5C4</accession>
<feature type="transmembrane region" description="Helical" evidence="2">
    <location>
        <begin position="725"/>
        <end position="749"/>
    </location>
</feature>
<keyword evidence="2" id="KW-0472">Membrane</keyword>
<dbReference type="GO" id="GO:0005794">
    <property type="term" value="C:Golgi apparatus"/>
    <property type="evidence" value="ECO:0007669"/>
    <property type="project" value="TreeGrafter"/>
</dbReference>
<feature type="transmembrane region" description="Helical" evidence="2">
    <location>
        <begin position="778"/>
        <end position="797"/>
    </location>
</feature>
<evidence type="ECO:0000313" key="4">
    <source>
        <dbReference type="EMBL" id="CEO49801.1"/>
    </source>
</evidence>
<feature type="transmembrane region" description="Helical" evidence="2">
    <location>
        <begin position="804"/>
        <end position="824"/>
    </location>
</feature>
<reference evidence="4" key="1">
    <citation type="submission" date="2015-01" db="EMBL/GenBank/DDBJ databases">
        <authorList>
            <person name="Durling Mikael"/>
        </authorList>
    </citation>
    <scope>NUCLEOTIDE SEQUENCE</scope>
</reference>
<dbReference type="Pfam" id="PF01425">
    <property type="entry name" value="Amidase"/>
    <property type="match status" value="1"/>
</dbReference>
<dbReference type="Gene3D" id="3.90.1300.10">
    <property type="entry name" value="Amidase signature (AS) domain"/>
    <property type="match status" value="1"/>
</dbReference>
<dbReference type="PANTHER" id="PTHR34391:SF1">
    <property type="entry name" value="UPF0658 GOLGI APPARATUS MEMBRANE PROTEIN C1952.10C-RELATED"/>
    <property type="match status" value="1"/>
</dbReference>
<sequence>MAPPKAFANYPTPVEGPKAKFESYAEQNPELRGIPLYIGANVIASISPIQKYLWKNAGFGQLKDMPELDDPTVVPLGENGPGMLPWEPEVQAAHNGGTSDKPRYYTAADYHEMYKAGKVTPLQVAETLLALTGEGQKQASIYADAWADSHGKDFLALEAAKASTERYAAGKPLGILDGVPVGIKDDIDVKGYVSHYGMKYRPDIDFFKEQEESVWPVKKLQEAGAVIIGKNRMHECGCEPSGANVAQGTPTNHFNSSYYPGGSTSGGCSALGAGVVPIVLGTDAGGSVRVPASFNGVFGLKPTHHRTMEIKMSTCVLGPIAATAADLAIAYRHIAQPDPDSPAGRLFAASQPPPPGAKKFMGVWRDWWAVADPRVQDVCNKALDYFAAKHGYEIVDISIPWLAESRVAHSLICVTEMTEKARRRTPNPADWLSLVSSPTKLLMSVSSNTPAADYLKANGLRELMMQHMAFLFQKYPGLLIMTPTTPLVGWARSPGDDLYGFSDTNTTIKSMMYIYLSNLVGTPSLSAPVGYVDPDQGKGKLPIGLLAMGEWGAEEQLLVFAREAEEYIHEAYEGGRRRPDTWLDVLGKASKEATAKSSPFVATIRGSRLESTPLSMSTSRIDSRKSLTGSDPVFSQSHTPAYTRSYDPIDYNHNHPADYNHQPVYAEPSPDLHPPPPTYPPTNMNNSKPDEGYNQGYAHRQGLAPSSPQAKSAPKRWCAFMSNKWAAMFFGVTVLQAIICLCFESYIFAKFQSQISPNLPSVLAPEVKKEIEANMKTIPTFLTLFIFGFLYEFIIVWDALRAKNTIQVIGVCFANLALVVYTAIQVDQMKWALDELFKTGQVKDVISADIVFEWLRPSLIVIPCIIGFVTILMGFITWKLYQEFAWDILKIIGADYRMKKRFLHYQIYIALLKFDFFFFLGFIIQLVVIVTDTQDVEFALTIVTIPITILILVAAAFFTRRENKWGMGGVFILYIGGLTYFIYKLARIHSTDPKWQEYYKTVRRSLTAFAAITIFFILLTMTNCIVCVLNFNKGLKQHLLSKKKKKGLESQEGNDVNLNDVKPQSSRMTID</sequence>
<feature type="transmembrane region" description="Helical" evidence="2">
    <location>
        <begin position="860"/>
        <end position="881"/>
    </location>
</feature>
<evidence type="ECO:0000256" key="1">
    <source>
        <dbReference type="SAM" id="MobiDB-lite"/>
    </source>
</evidence>
<dbReference type="EMBL" id="CDPU01000016">
    <property type="protein sequence ID" value="CEO49801.1"/>
    <property type="molecule type" value="Genomic_DNA"/>
</dbReference>
<feature type="region of interest" description="Disordered" evidence="1">
    <location>
        <begin position="611"/>
        <end position="639"/>
    </location>
</feature>